<accession>A0A2V4C568</accession>
<gene>
    <name evidence="1" type="ORF">DMB68_04705</name>
</gene>
<protein>
    <submittedName>
        <fullName evidence="1">Uncharacterized protein</fullName>
    </submittedName>
</protein>
<evidence type="ECO:0000313" key="1">
    <source>
        <dbReference type="EMBL" id="PXY46478.1"/>
    </source>
</evidence>
<reference evidence="1 2" key="1">
    <citation type="submission" date="2018-05" db="EMBL/GenBank/DDBJ databases">
        <title>Flavobacterium sp. strain IMCC34758, incomplete genome.</title>
        <authorList>
            <person name="Joung Y."/>
        </authorList>
    </citation>
    <scope>NUCLEOTIDE SEQUENCE [LARGE SCALE GENOMIC DNA]</scope>
    <source>
        <strain evidence="1 2">IMCC34758</strain>
    </source>
</reference>
<dbReference type="Proteomes" id="UP000247681">
    <property type="component" value="Unassembled WGS sequence"/>
</dbReference>
<comment type="caution">
    <text evidence="1">The sequence shown here is derived from an EMBL/GenBank/DDBJ whole genome shotgun (WGS) entry which is preliminary data.</text>
</comment>
<dbReference type="RefSeq" id="WP_110345486.1">
    <property type="nucleotide sequence ID" value="NZ_QJHL01000001.1"/>
</dbReference>
<proteinExistence type="predicted"/>
<sequence>MNKIDDFYCILTKAILNKNVDMVYLYDKSNDLILSFLFKNNNALPYFKNEELKQINSAYRNNVVENFNLVYSKYIQNDPLVFKLKAISNQEKKQFIDDFILDIEDSSHQKEIIECINIENLEKGGILISKINFEKSMIYSNKLGIFLNEKFRDFYFPLGISTHTSVIW</sequence>
<name>A0A2V4C568_9FLAO</name>
<evidence type="ECO:0000313" key="2">
    <source>
        <dbReference type="Proteomes" id="UP000247681"/>
    </source>
</evidence>
<dbReference type="EMBL" id="QJHL01000001">
    <property type="protein sequence ID" value="PXY46478.1"/>
    <property type="molecule type" value="Genomic_DNA"/>
</dbReference>
<dbReference type="AlphaFoldDB" id="A0A2V4C568"/>
<organism evidence="1 2">
    <name type="scientific">Flavobacterium hydrophilum</name>
    <dbReference type="NCBI Taxonomy" id="2211445"/>
    <lineage>
        <taxon>Bacteria</taxon>
        <taxon>Pseudomonadati</taxon>
        <taxon>Bacteroidota</taxon>
        <taxon>Flavobacteriia</taxon>
        <taxon>Flavobacteriales</taxon>
        <taxon>Flavobacteriaceae</taxon>
        <taxon>Flavobacterium</taxon>
    </lineage>
</organism>
<keyword evidence="2" id="KW-1185">Reference proteome</keyword>